<protein>
    <recommendedName>
        <fullName evidence="3">Lipoprotein</fullName>
    </recommendedName>
</protein>
<organism evidence="1 2">
    <name type="scientific">Allorhodopirellula solitaria</name>
    <dbReference type="NCBI Taxonomy" id="2527987"/>
    <lineage>
        <taxon>Bacteria</taxon>
        <taxon>Pseudomonadati</taxon>
        <taxon>Planctomycetota</taxon>
        <taxon>Planctomycetia</taxon>
        <taxon>Pirellulales</taxon>
        <taxon>Pirellulaceae</taxon>
        <taxon>Allorhodopirellula</taxon>
    </lineage>
</organism>
<keyword evidence="2" id="KW-1185">Reference proteome</keyword>
<dbReference type="EMBL" id="SJPK01000002">
    <property type="protein sequence ID" value="TWT73998.1"/>
    <property type="molecule type" value="Genomic_DNA"/>
</dbReference>
<dbReference type="Proteomes" id="UP000318053">
    <property type="component" value="Unassembled WGS sequence"/>
</dbReference>
<comment type="caution">
    <text evidence="1">The sequence shown here is derived from an EMBL/GenBank/DDBJ whole genome shotgun (WGS) entry which is preliminary data.</text>
</comment>
<gene>
    <name evidence="1" type="ORF">CA85_08820</name>
</gene>
<sequence>MRTWQPFCFSSLSVVARSLRIVAFAGFTLVIAGCGPSEPGRYQISGNVTYQGDPVQHGTIMFEPDTSKGNSGAAGSAAIVDGKFDSAQDGTGFSGGPQIVSIQGFSGENVNPEYAPYGTPIGEGKSYIKAFDFSENEDVQQDFEMADVIDAR</sequence>
<dbReference type="RefSeq" id="WP_146390064.1">
    <property type="nucleotide sequence ID" value="NZ_SJPK01000002.1"/>
</dbReference>
<dbReference type="OrthoDB" id="289094at2"/>
<evidence type="ECO:0000313" key="1">
    <source>
        <dbReference type="EMBL" id="TWT73998.1"/>
    </source>
</evidence>
<name>A0A5C5YFZ5_9BACT</name>
<evidence type="ECO:0000313" key="2">
    <source>
        <dbReference type="Proteomes" id="UP000318053"/>
    </source>
</evidence>
<evidence type="ECO:0008006" key="3">
    <source>
        <dbReference type="Google" id="ProtNLM"/>
    </source>
</evidence>
<proteinExistence type="predicted"/>
<reference evidence="1 2" key="1">
    <citation type="submission" date="2019-02" db="EMBL/GenBank/DDBJ databases">
        <title>Deep-cultivation of Planctomycetes and their phenomic and genomic characterization uncovers novel biology.</title>
        <authorList>
            <person name="Wiegand S."/>
            <person name="Jogler M."/>
            <person name="Boedeker C."/>
            <person name="Pinto D."/>
            <person name="Vollmers J."/>
            <person name="Rivas-Marin E."/>
            <person name="Kohn T."/>
            <person name="Peeters S.H."/>
            <person name="Heuer A."/>
            <person name="Rast P."/>
            <person name="Oberbeckmann S."/>
            <person name="Bunk B."/>
            <person name="Jeske O."/>
            <person name="Meyerdierks A."/>
            <person name="Storesund J.E."/>
            <person name="Kallscheuer N."/>
            <person name="Luecker S."/>
            <person name="Lage O.M."/>
            <person name="Pohl T."/>
            <person name="Merkel B.J."/>
            <person name="Hornburger P."/>
            <person name="Mueller R.-W."/>
            <person name="Bruemmer F."/>
            <person name="Labrenz M."/>
            <person name="Spormann A.M."/>
            <person name="Op Den Camp H."/>
            <person name="Overmann J."/>
            <person name="Amann R."/>
            <person name="Jetten M.S.M."/>
            <person name="Mascher T."/>
            <person name="Medema M.H."/>
            <person name="Devos D.P."/>
            <person name="Kaster A.-K."/>
            <person name="Ovreas L."/>
            <person name="Rohde M."/>
            <person name="Galperin M.Y."/>
            <person name="Jogler C."/>
        </authorList>
    </citation>
    <scope>NUCLEOTIDE SEQUENCE [LARGE SCALE GENOMIC DNA]</scope>
    <source>
        <strain evidence="1 2">CA85</strain>
    </source>
</reference>
<accession>A0A5C5YFZ5</accession>
<dbReference type="AlphaFoldDB" id="A0A5C5YFZ5"/>
<dbReference type="PROSITE" id="PS51257">
    <property type="entry name" value="PROKAR_LIPOPROTEIN"/>
    <property type="match status" value="1"/>
</dbReference>